<evidence type="ECO:0000313" key="1">
    <source>
        <dbReference type="EMBL" id="KAI4300490.1"/>
    </source>
</evidence>
<evidence type="ECO:0000313" key="2">
    <source>
        <dbReference type="Proteomes" id="UP000828941"/>
    </source>
</evidence>
<reference evidence="1 2" key="1">
    <citation type="journal article" date="2022" name="DNA Res.">
        <title>Chromosomal-level genome assembly of the orchid tree Bauhinia variegata (Leguminosae; Cercidoideae) supports the allotetraploid origin hypothesis of Bauhinia.</title>
        <authorList>
            <person name="Zhong Y."/>
            <person name="Chen Y."/>
            <person name="Zheng D."/>
            <person name="Pang J."/>
            <person name="Liu Y."/>
            <person name="Luo S."/>
            <person name="Meng S."/>
            <person name="Qian L."/>
            <person name="Wei D."/>
            <person name="Dai S."/>
            <person name="Zhou R."/>
        </authorList>
    </citation>
    <scope>NUCLEOTIDE SEQUENCE [LARGE SCALE GENOMIC DNA]</scope>
    <source>
        <strain evidence="1">BV-YZ2020</strain>
    </source>
</reference>
<keyword evidence="2" id="KW-1185">Reference proteome</keyword>
<accession>A0ACB9KT18</accession>
<name>A0ACB9KT18_BAUVA</name>
<protein>
    <submittedName>
        <fullName evidence="1">Uncharacterized protein</fullName>
    </submittedName>
</protein>
<gene>
    <name evidence="1" type="ORF">L6164_033862</name>
</gene>
<dbReference type="Proteomes" id="UP000828941">
    <property type="component" value="Chromosome 13"/>
</dbReference>
<proteinExistence type="predicted"/>
<sequence>MATTEGIADPKFPPADVDSELNPGKQNKVEVDPVSSEVAVSKEIKEEAEVNEKKKETEKREAIHTLKSAIIISGIIVAVAGAAFAIAKKLREK</sequence>
<organism evidence="1 2">
    <name type="scientific">Bauhinia variegata</name>
    <name type="common">Purple orchid tree</name>
    <name type="synonym">Phanera variegata</name>
    <dbReference type="NCBI Taxonomy" id="167791"/>
    <lineage>
        <taxon>Eukaryota</taxon>
        <taxon>Viridiplantae</taxon>
        <taxon>Streptophyta</taxon>
        <taxon>Embryophyta</taxon>
        <taxon>Tracheophyta</taxon>
        <taxon>Spermatophyta</taxon>
        <taxon>Magnoliopsida</taxon>
        <taxon>eudicotyledons</taxon>
        <taxon>Gunneridae</taxon>
        <taxon>Pentapetalae</taxon>
        <taxon>rosids</taxon>
        <taxon>fabids</taxon>
        <taxon>Fabales</taxon>
        <taxon>Fabaceae</taxon>
        <taxon>Cercidoideae</taxon>
        <taxon>Cercideae</taxon>
        <taxon>Bauhiniinae</taxon>
        <taxon>Bauhinia</taxon>
    </lineage>
</organism>
<dbReference type="EMBL" id="CM039438">
    <property type="protein sequence ID" value="KAI4300490.1"/>
    <property type="molecule type" value="Genomic_DNA"/>
</dbReference>
<comment type="caution">
    <text evidence="1">The sequence shown here is derived from an EMBL/GenBank/DDBJ whole genome shotgun (WGS) entry which is preliminary data.</text>
</comment>